<protein>
    <recommendedName>
        <fullName evidence="5">L-rhamnose mutarotase</fullName>
        <ecNumber evidence="5">5.1.3.32</ecNumber>
    </recommendedName>
</protein>
<dbReference type="STRING" id="1004.SAMN05661012_00800"/>
<dbReference type="InterPro" id="IPR011008">
    <property type="entry name" value="Dimeric_a/b-barrel"/>
</dbReference>
<evidence type="ECO:0000313" key="9">
    <source>
        <dbReference type="Proteomes" id="UP001326715"/>
    </source>
</evidence>
<dbReference type="GO" id="GO:0005737">
    <property type="term" value="C:cytoplasm"/>
    <property type="evidence" value="ECO:0007669"/>
    <property type="project" value="InterPro"/>
</dbReference>
<sequence length="103" mass="11969">MKIAFKMYLKPGYKDEYQQRHAAIWPELQQLLKDAGISDYTIFLDEETNTLFGVQQQSGDQSSQELGTTDIVKRWWAYMADIMETNPDFSPVTIPLTSVFHME</sequence>
<dbReference type="Proteomes" id="UP000183788">
    <property type="component" value="Unassembled WGS sequence"/>
</dbReference>
<dbReference type="InterPro" id="IPR013448">
    <property type="entry name" value="L-rhamnose_mutarotase"/>
</dbReference>
<evidence type="ECO:0000256" key="4">
    <source>
        <dbReference type="ARBA" id="ARBA00023308"/>
    </source>
</evidence>
<keyword evidence="9" id="KW-1185">Reference proteome</keyword>
<evidence type="ECO:0000256" key="1">
    <source>
        <dbReference type="ARBA" id="ARBA00022490"/>
    </source>
</evidence>
<evidence type="ECO:0000313" key="8">
    <source>
        <dbReference type="Proteomes" id="UP000183788"/>
    </source>
</evidence>
<dbReference type="SUPFAM" id="SSF54909">
    <property type="entry name" value="Dimeric alpha+beta barrel"/>
    <property type="match status" value="1"/>
</dbReference>
<keyword evidence="2 7" id="KW-0413">Isomerase</keyword>
<dbReference type="PANTHER" id="PTHR34389:SF2">
    <property type="entry name" value="L-RHAMNOSE MUTAROTASE"/>
    <property type="match status" value="1"/>
</dbReference>
<dbReference type="PANTHER" id="PTHR34389">
    <property type="entry name" value="L-RHAMNOSE MUTAROTASE"/>
    <property type="match status" value="1"/>
</dbReference>
<keyword evidence="4" id="KW-0684">Rhamnose metabolism</keyword>
<name>A0A1K1MQS8_9BACT</name>
<dbReference type="InterPro" id="IPR008000">
    <property type="entry name" value="Rham/fucose_mutarotase"/>
</dbReference>
<proteinExistence type="inferred from homology"/>
<keyword evidence="1" id="KW-0963">Cytoplasm</keyword>
<dbReference type="Proteomes" id="UP001326715">
    <property type="component" value="Chromosome"/>
</dbReference>
<reference evidence="6 8" key="1">
    <citation type="submission" date="2016-11" db="EMBL/GenBank/DDBJ databases">
        <authorList>
            <person name="Jaros S."/>
            <person name="Januszkiewicz K."/>
            <person name="Wedrychowicz H."/>
        </authorList>
    </citation>
    <scope>NUCLEOTIDE SEQUENCE [LARGE SCALE GENOMIC DNA]</scope>
    <source>
        <strain evidence="6 8">DSM 784</strain>
    </source>
</reference>
<gene>
    <name evidence="7" type="primary">rhaM</name>
    <name evidence="6" type="ORF">SAMN05661012_00800</name>
    <name evidence="7" type="ORF">SR876_08175</name>
</gene>
<dbReference type="EMBL" id="CP140154">
    <property type="protein sequence ID" value="WQG91474.1"/>
    <property type="molecule type" value="Genomic_DNA"/>
</dbReference>
<evidence type="ECO:0000256" key="3">
    <source>
        <dbReference type="ARBA" id="ARBA00023277"/>
    </source>
</evidence>
<keyword evidence="3" id="KW-0119">Carbohydrate metabolism</keyword>
<dbReference type="GO" id="GO:0062192">
    <property type="term" value="F:L-rhamnose mutarotase activity"/>
    <property type="evidence" value="ECO:0007669"/>
    <property type="project" value="UniProtKB-UniRule"/>
</dbReference>
<dbReference type="RefSeq" id="WP_072357306.1">
    <property type="nucleotide sequence ID" value="NZ_CBHWAX010000050.1"/>
</dbReference>
<evidence type="ECO:0000256" key="5">
    <source>
        <dbReference type="NCBIfam" id="TIGR02625"/>
    </source>
</evidence>
<dbReference type="GO" id="GO:0019301">
    <property type="term" value="P:rhamnose catabolic process"/>
    <property type="evidence" value="ECO:0007669"/>
    <property type="project" value="UniProtKB-UniRule"/>
</dbReference>
<dbReference type="Pfam" id="PF05336">
    <property type="entry name" value="rhaM"/>
    <property type="match status" value="1"/>
</dbReference>
<dbReference type="AlphaFoldDB" id="A0A1K1MQS8"/>
<dbReference type="Gene3D" id="3.30.70.100">
    <property type="match status" value="1"/>
</dbReference>
<dbReference type="OrthoDB" id="9799608at2"/>
<evidence type="ECO:0000256" key="2">
    <source>
        <dbReference type="ARBA" id="ARBA00023235"/>
    </source>
</evidence>
<reference evidence="7 9" key="2">
    <citation type="submission" date="2023-11" db="EMBL/GenBank/DDBJ databases">
        <title>MicrobeMod: A computational toolkit for identifying prokaryotic methylation and restriction-modification with nanopore sequencing.</title>
        <authorList>
            <person name="Crits-Christoph A."/>
            <person name="Kang S.C."/>
            <person name="Lee H."/>
            <person name="Ostrov N."/>
        </authorList>
    </citation>
    <scope>NUCLEOTIDE SEQUENCE [LARGE SCALE GENOMIC DNA]</scope>
    <source>
        <strain evidence="7 9">ATCC 23090</strain>
    </source>
</reference>
<dbReference type="EMBL" id="FPIZ01000002">
    <property type="protein sequence ID" value="SFW25425.1"/>
    <property type="molecule type" value="Genomic_DNA"/>
</dbReference>
<dbReference type="NCBIfam" id="TIGR02625">
    <property type="entry name" value="YiiL_rotase"/>
    <property type="match status" value="1"/>
</dbReference>
<organism evidence="6 8">
    <name type="scientific">Chitinophaga sancti</name>
    <dbReference type="NCBI Taxonomy" id="1004"/>
    <lineage>
        <taxon>Bacteria</taxon>
        <taxon>Pseudomonadati</taxon>
        <taxon>Bacteroidota</taxon>
        <taxon>Chitinophagia</taxon>
        <taxon>Chitinophagales</taxon>
        <taxon>Chitinophagaceae</taxon>
        <taxon>Chitinophaga</taxon>
    </lineage>
</organism>
<evidence type="ECO:0000313" key="6">
    <source>
        <dbReference type="EMBL" id="SFW25425.1"/>
    </source>
</evidence>
<evidence type="ECO:0000313" key="7">
    <source>
        <dbReference type="EMBL" id="WQG91474.1"/>
    </source>
</evidence>
<dbReference type="HAMAP" id="MF_01663">
    <property type="entry name" value="L_rham_rotase"/>
    <property type="match status" value="1"/>
</dbReference>
<accession>A0A1K1MQS8</accession>
<dbReference type="EC" id="5.1.3.32" evidence="5"/>